<protein>
    <submittedName>
        <fullName evidence="2">Uncharacterized protein</fullName>
    </submittedName>
</protein>
<evidence type="ECO:0000256" key="1">
    <source>
        <dbReference type="SAM" id="Phobius"/>
    </source>
</evidence>
<keyword evidence="1" id="KW-0472">Membrane</keyword>
<evidence type="ECO:0000313" key="2">
    <source>
        <dbReference type="EMBL" id="QGG52846.1"/>
    </source>
</evidence>
<proteinExistence type="predicted"/>
<keyword evidence="1" id="KW-1133">Transmembrane helix</keyword>
<name>A0ABX6DEE9_9BACI</name>
<feature type="transmembrane region" description="Helical" evidence="1">
    <location>
        <begin position="59"/>
        <end position="80"/>
    </location>
</feature>
<accession>A0ABX6DEE9</accession>
<organism evidence="2 3">
    <name type="scientific">Lysinibacillus pakistanensis</name>
    <dbReference type="NCBI Taxonomy" id="759811"/>
    <lineage>
        <taxon>Bacteria</taxon>
        <taxon>Bacillati</taxon>
        <taxon>Bacillota</taxon>
        <taxon>Bacilli</taxon>
        <taxon>Bacillales</taxon>
        <taxon>Bacillaceae</taxon>
        <taxon>Lysinibacillus</taxon>
    </lineage>
</organism>
<gene>
    <name evidence="2" type="ORF">GDS87_18940</name>
</gene>
<dbReference type="Proteomes" id="UP000373269">
    <property type="component" value="Chromosome"/>
</dbReference>
<evidence type="ECO:0000313" key="3">
    <source>
        <dbReference type="Proteomes" id="UP000373269"/>
    </source>
</evidence>
<dbReference type="EMBL" id="CP045835">
    <property type="protein sequence ID" value="QGG52846.1"/>
    <property type="molecule type" value="Genomic_DNA"/>
</dbReference>
<dbReference type="RefSeq" id="WP_369593592.1">
    <property type="nucleotide sequence ID" value="NZ_CP045835.1"/>
</dbReference>
<reference evidence="2 3" key="1">
    <citation type="submission" date="2019-11" db="EMBL/GenBank/DDBJ databases">
        <title>Whole Genome Sequencing and Comparative Genomic Analyses of Lysinibacillus pakistanensis LZH-9, a Halotolerant Strain with Excellent COD Removal Capability.</title>
        <authorList>
            <person name="Zhou H."/>
        </authorList>
    </citation>
    <scope>NUCLEOTIDE SEQUENCE [LARGE SCALE GENOMIC DNA]</scope>
    <source>
        <strain evidence="2 3">LZH-9</strain>
    </source>
</reference>
<sequence>MDDKQFEKRMELLKKSYDRLEPQLDPEAVFTQIEKENEVQQEQENSLVQKPPSKWQKSAVWMVSIASVLLVSVLVSSYLIQQPVSLSSEEKALKEDEKKTEEKDWVERLTKKYNSKKEQIRRELSVTIDELNAFQFIKNADSTLEFYTKNNLRLQESDEQYLKYAEENVLNELSTPRRALEAINGRDLIYDESFTVYLSYEQSVIELEEFYSGLLEPFEPLLRKSPDININKYPELKVIIDAANAQFMELRRGENGSFYFKADPINGEYRSADINNLHPDIFGYFEYLEKGYLLLADDLRYTREETAGSLKIIERTLLADKNPDSTAYKVLRETFENTWLVLLKGSSKYPAYNGKLHVDHLNFLRDVADGKYGELMKETAGTVIKELEKSNNSTTLSKLSSYDIWTIILQTREETTGLINDSDFIIVEINDQEMMQIEAVYEQYKKSDSETFINQLRPLNIVSLYLYAKSIDDKSLEKALVLPDAKLDSSLLGNVKNLDVVSQLGEYDGSYPMVAIRIESEQQNKYGRQFLVKLSKNKEGYNRISGIID</sequence>
<keyword evidence="3" id="KW-1185">Reference proteome</keyword>
<keyword evidence="1" id="KW-0812">Transmembrane</keyword>